<dbReference type="PANTHER" id="PTHR46760">
    <property type="entry name" value="TRANSCRIPTION TERMINATION FACTOR 1"/>
    <property type="match status" value="1"/>
</dbReference>
<accession>A0A9Q0XAE3</accession>
<feature type="compositionally biased region" description="Basic and acidic residues" evidence="1">
    <location>
        <begin position="87"/>
        <end position="99"/>
    </location>
</feature>
<feature type="domain" description="SANT" evidence="3">
    <location>
        <begin position="463"/>
        <end position="513"/>
    </location>
</feature>
<evidence type="ECO:0000313" key="6">
    <source>
        <dbReference type="Proteomes" id="UP001142489"/>
    </source>
</evidence>
<dbReference type="OrthoDB" id="5812619at2759"/>
<evidence type="ECO:0008006" key="7">
    <source>
        <dbReference type="Google" id="ProtNLM"/>
    </source>
</evidence>
<feature type="domain" description="Myb-like" evidence="2">
    <location>
        <begin position="460"/>
        <end position="508"/>
    </location>
</feature>
<dbReference type="InterPro" id="IPR017930">
    <property type="entry name" value="Myb_dom"/>
</dbReference>
<dbReference type="SUPFAM" id="SSF46689">
    <property type="entry name" value="Homeodomain-like"/>
    <property type="match status" value="2"/>
</dbReference>
<dbReference type="Proteomes" id="UP001142489">
    <property type="component" value="Unassembled WGS sequence"/>
</dbReference>
<dbReference type="PROSITE" id="PS51293">
    <property type="entry name" value="SANT"/>
    <property type="match status" value="1"/>
</dbReference>
<dbReference type="InterPro" id="IPR009057">
    <property type="entry name" value="Homeodomain-like_sf"/>
</dbReference>
<feature type="compositionally biased region" description="Basic residues" evidence="1">
    <location>
        <begin position="167"/>
        <end position="181"/>
    </location>
</feature>
<sequence length="728" mass="83641">MEMIARGDASYTNSFHVLDLPKKKKKKKKKKKMEELEEEETGCPSVEAPFRSPFPCEHLSLAFWQGEGEETEGDSTGRRKRKKKKKKDVEEIPDSRDESSWIVPESEEKSEDGVDLRHKKKKKKRHKPRECDGDVEKCAPDFSEAANTLPEEADLEGAPQDDENPPLKKKKKNNKKKKKKAKESFVEEAGSSETSGLCQCRKILATEWPNPNQTDHSDGEGSLELFPSSLPLCQDPSGKGENGVAGPDPPNSPGVPKKVRRRKKARRKDSQGTEDGLEGDETVEVVPEDNQAPDRPQRTLSLTHADAEEPSSPERPDSETCSLFGDDFLESFSTPAIDLESVRKELEEFIPHVRSLSDSAIRQLSSRDLERFRKFKAQGIAVKFGKFSKKEDQLLKRNIEAFLEESGIDTAEKLLFTHRFPEEKADINKLKSKHLFGVRIAEGIPRPWRLVYYRGRRLFDPQNYKGKFSEQEKKQLKNYQALYGNNWTKISELMGRSSRSVEQKFSNMRSDPKSGPWSEEETEKLIQSVAEVLRSRAKNTDSSQDQTNGDETLLLTREMIYKNIPWSQIEKEVGTRNWKQCRKKWSGVVAKRIAGGQKGCTRSESIRFRIKLIKRLNKLNVEEEHEINWEDVSSAMGYLPPNYLQSRYYRMKTAYVPFWNRKSFDEIIYYLHKKKLPQLKALVRQKATVQKAAAAAEADWRKEAFPFSFIFPHCSRDSPVDEEEELED</sequence>
<name>A0A9Q0XAE3_9SAUR</name>
<dbReference type="SMART" id="SM00717">
    <property type="entry name" value="SANT"/>
    <property type="match status" value="3"/>
</dbReference>
<feature type="compositionally biased region" description="Basic residues" evidence="1">
    <location>
        <begin position="117"/>
        <end position="128"/>
    </location>
</feature>
<feature type="compositionally biased region" description="Basic residues" evidence="1">
    <location>
        <begin position="22"/>
        <end position="31"/>
    </location>
</feature>
<dbReference type="InterPro" id="IPR017884">
    <property type="entry name" value="SANT_dom"/>
</dbReference>
<dbReference type="PROSITE" id="PS51294">
    <property type="entry name" value="HTH_MYB"/>
    <property type="match status" value="2"/>
</dbReference>
<feature type="compositionally biased region" description="Basic and acidic residues" evidence="1">
    <location>
        <begin position="129"/>
        <end position="139"/>
    </location>
</feature>
<evidence type="ECO:0000259" key="3">
    <source>
        <dbReference type="PROSITE" id="PS51293"/>
    </source>
</evidence>
<dbReference type="Pfam" id="PF13921">
    <property type="entry name" value="Myb_DNA-bind_6"/>
    <property type="match status" value="1"/>
</dbReference>
<evidence type="ECO:0000256" key="1">
    <source>
        <dbReference type="SAM" id="MobiDB-lite"/>
    </source>
</evidence>
<feature type="domain" description="HTH myb-type" evidence="4">
    <location>
        <begin position="566"/>
        <end position="593"/>
    </location>
</feature>
<dbReference type="PANTHER" id="PTHR46760:SF1">
    <property type="entry name" value="TRANSCRIPTION TERMINATION FACTOR 1"/>
    <property type="match status" value="1"/>
</dbReference>
<evidence type="ECO:0000259" key="2">
    <source>
        <dbReference type="PROSITE" id="PS50090"/>
    </source>
</evidence>
<dbReference type="EMBL" id="JAPFRF010000018">
    <property type="protein sequence ID" value="KAJ7308008.1"/>
    <property type="molecule type" value="Genomic_DNA"/>
</dbReference>
<dbReference type="AlphaFoldDB" id="A0A9Q0XAE3"/>
<dbReference type="GO" id="GO:0003682">
    <property type="term" value="F:chromatin binding"/>
    <property type="evidence" value="ECO:0007669"/>
    <property type="project" value="TreeGrafter"/>
</dbReference>
<reference evidence="5" key="1">
    <citation type="journal article" date="2023" name="DNA Res.">
        <title>Chromosome-level genome assembly of Phrynocephalus forsythii using third-generation DNA sequencing and Hi-C analysis.</title>
        <authorList>
            <person name="Qi Y."/>
            <person name="Zhao W."/>
            <person name="Zhao Y."/>
            <person name="Niu C."/>
            <person name="Cao S."/>
            <person name="Zhang Y."/>
        </authorList>
    </citation>
    <scope>NUCLEOTIDE SEQUENCE</scope>
    <source>
        <tissue evidence="5">Muscle</tissue>
    </source>
</reference>
<dbReference type="GO" id="GO:0005730">
    <property type="term" value="C:nucleolus"/>
    <property type="evidence" value="ECO:0007669"/>
    <property type="project" value="TreeGrafter"/>
</dbReference>
<evidence type="ECO:0000259" key="4">
    <source>
        <dbReference type="PROSITE" id="PS51294"/>
    </source>
</evidence>
<evidence type="ECO:0000313" key="5">
    <source>
        <dbReference type="EMBL" id="KAJ7308008.1"/>
    </source>
</evidence>
<organism evidence="5 6">
    <name type="scientific">Phrynocephalus forsythii</name>
    <dbReference type="NCBI Taxonomy" id="171643"/>
    <lineage>
        <taxon>Eukaryota</taxon>
        <taxon>Metazoa</taxon>
        <taxon>Chordata</taxon>
        <taxon>Craniata</taxon>
        <taxon>Vertebrata</taxon>
        <taxon>Euteleostomi</taxon>
        <taxon>Lepidosauria</taxon>
        <taxon>Squamata</taxon>
        <taxon>Bifurcata</taxon>
        <taxon>Unidentata</taxon>
        <taxon>Episquamata</taxon>
        <taxon>Toxicofera</taxon>
        <taxon>Iguania</taxon>
        <taxon>Acrodonta</taxon>
        <taxon>Agamidae</taxon>
        <taxon>Agaminae</taxon>
        <taxon>Phrynocephalus</taxon>
    </lineage>
</organism>
<proteinExistence type="predicted"/>
<gene>
    <name evidence="5" type="ORF">JRQ81_008508</name>
</gene>
<feature type="domain" description="Myb-like" evidence="2">
    <location>
        <begin position="509"/>
        <end position="589"/>
    </location>
</feature>
<dbReference type="CDD" id="cd00167">
    <property type="entry name" value="SANT"/>
    <property type="match status" value="2"/>
</dbReference>
<dbReference type="GO" id="GO:0006363">
    <property type="term" value="P:termination of RNA polymerase I transcription"/>
    <property type="evidence" value="ECO:0007669"/>
    <property type="project" value="TreeGrafter"/>
</dbReference>
<dbReference type="InterPro" id="IPR053078">
    <property type="entry name" value="TTF1-like"/>
</dbReference>
<feature type="compositionally biased region" description="Basic residues" evidence="1">
    <location>
        <begin position="257"/>
        <end position="267"/>
    </location>
</feature>
<feature type="compositionally biased region" description="Acidic residues" evidence="1">
    <location>
        <begin position="275"/>
        <end position="287"/>
    </location>
</feature>
<feature type="compositionally biased region" description="Acidic residues" evidence="1">
    <location>
        <begin position="151"/>
        <end position="164"/>
    </location>
</feature>
<feature type="domain" description="HTH myb-type" evidence="4">
    <location>
        <begin position="465"/>
        <end position="513"/>
    </location>
</feature>
<comment type="caution">
    <text evidence="5">The sequence shown here is derived from an EMBL/GenBank/DDBJ whole genome shotgun (WGS) entry which is preliminary data.</text>
</comment>
<feature type="region of interest" description="Disordered" evidence="1">
    <location>
        <begin position="1"/>
        <end position="50"/>
    </location>
</feature>
<protein>
    <recommendedName>
        <fullName evidence="7">Transcription termination factor 1</fullName>
    </recommendedName>
</protein>
<dbReference type="InterPro" id="IPR001005">
    <property type="entry name" value="SANT/Myb"/>
</dbReference>
<dbReference type="PROSITE" id="PS50090">
    <property type="entry name" value="MYB_LIKE"/>
    <property type="match status" value="2"/>
</dbReference>
<feature type="region of interest" description="Disordered" evidence="1">
    <location>
        <begin position="64"/>
        <end position="320"/>
    </location>
</feature>
<keyword evidence="6" id="KW-1185">Reference proteome</keyword>
<dbReference type="Gene3D" id="1.10.10.60">
    <property type="entry name" value="Homeodomain-like"/>
    <property type="match status" value="2"/>
</dbReference>